<protein>
    <submittedName>
        <fullName evidence="3">Cupin domain protein</fullName>
    </submittedName>
</protein>
<feature type="transmembrane region" description="Helical" evidence="1">
    <location>
        <begin position="81"/>
        <end position="101"/>
    </location>
</feature>
<dbReference type="PANTHER" id="PTHR38599">
    <property type="entry name" value="CUPIN DOMAIN PROTEIN (AFU_ORTHOLOGUE AFUA_3G13620)"/>
    <property type="match status" value="1"/>
</dbReference>
<feature type="transmembrane region" description="Helical" evidence="1">
    <location>
        <begin position="44"/>
        <end position="61"/>
    </location>
</feature>
<comment type="caution">
    <text evidence="3">The sequence shown here is derived from an EMBL/GenBank/DDBJ whole genome shotgun (WGS) entry which is preliminary data.</text>
</comment>
<accession>A0A1J5P5Y0</accession>
<gene>
    <name evidence="3" type="ORF">GALL_522990</name>
</gene>
<proteinExistence type="predicted"/>
<dbReference type="AlphaFoldDB" id="A0A1J5P5Y0"/>
<evidence type="ECO:0000313" key="3">
    <source>
        <dbReference type="EMBL" id="OIQ66136.1"/>
    </source>
</evidence>
<evidence type="ECO:0000259" key="2">
    <source>
        <dbReference type="Pfam" id="PF07883"/>
    </source>
</evidence>
<dbReference type="InterPro" id="IPR014710">
    <property type="entry name" value="RmlC-like_jellyroll"/>
</dbReference>
<sequence>MGEAAFGLLLILGLFTRIAAIGSGLLSFCFACAMAISFGIDSPLGYSVFTLSAASFLLAALPEYTWSLDAWMVRRAINKRLASGTANVFFIAGFLFLVAAGNSALAQDKPKQKITEQYLLQQFLNQKGISNRQVQMEVVNFPPGSVSPPHRHPCPTFGYLLAGELESVFEGKHHFYHPGDAFYEKANGLHSLTRNPDPVTPAKLLVFFINEPARPNSITIKR</sequence>
<dbReference type="SUPFAM" id="SSF51182">
    <property type="entry name" value="RmlC-like cupins"/>
    <property type="match status" value="1"/>
</dbReference>
<evidence type="ECO:0000256" key="1">
    <source>
        <dbReference type="SAM" id="Phobius"/>
    </source>
</evidence>
<name>A0A1J5P5Y0_9ZZZZ</name>
<keyword evidence="1" id="KW-0812">Transmembrane</keyword>
<keyword evidence="1" id="KW-1133">Transmembrane helix</keyword>
<dbReference type="InterPro" id="IPR011051">
    <property type="entry name" value="RmlC_Cupin_sf"/>
</dbReference>
<feature type="domain" description="Cupin type-2" evidence="2">
    <location>
        <begin position="138"/>
        <end position="207"/>
    </location>
</feature>
<keyword evidence="1" id="KW-0472">Membrane</keyword>
<organism evidence="3">
    <name type="scientific">mine drainage metagenome</name>
    <dbReference type="NCBI Taxonomy" id="410659"/>
    <lineage>
        <taxon>unclassified sequences</taxon>
        <taxon>metagenomes</taxon>
        <taxon>ecological metagenomes</taxon>
    </lineage>
</organism>
<dbReference type="Pfam" id="PF07883">
    <property type="entry name" value="Cupin_2"/>
    <property type="match status" value="1"/>
</dbReference>
<reference evidence="3" key="1">
    <citation type="submission" date="2016-10" db="EMBL/GenBank/DDBJ databases">
        <title>Sequence of Gallionella enrichment culture.</title>
        <authorList>
            <person name="Poehlein A."/>
            <person name="Muehling M."/>
            <person name="Daniel R."/>
        </authorList>
    </citation>
    <scope>NUCLEOTIDE SEQUENCE</scope>
</reference>
<dbReference type="Gene3D" id="2.60.120.10">
    <property type="entry name" value="Jelly Rolls"/>
    <property type="match status" value="1"/>
</dbReference>
<dbReference type="InterPro" id="IPR013096">
    <property type="entry name" value="Cupin_2"/>
</dbReference>
<dbReference type="PANTHER" id="PTHR38599:SF1">
    <property type="entry name" value="CUPIN DOMAIN PROTEIN (AFU_ORTHOLOGUE AFUA_3G13620)"/>
    <property type="match status" value="1"/>
</dbReference>
<dbReference type="CDD" id="cd02234">
    <property type="entry name" value="cupin_BLR7677-like"/>
    <property type="match status" value="1"/>
</dbReference>
<dbReference type="EMBL" id="MLJW01006814">
    <property type="protein sequence ID" value="OIQ66136.1"/>
    <property type="molecule type" value="Genomic_DNA"/>
</dbReference>